<sequence>MKVIKKGAIECIFFSEFHPEVGPRLTYQVPDDCISREEFDILSGYFIPKPELLDKLITINVWDKKILGCPVGITNAKYSRNALLFNVGFVCSARTDVTAYEPIVKKLARYLVQMEVERGFISGEDSKAKIPDILSQLLNQLNQHGQCSLSVDESNTIHLKVVHSNAEVITVNDHHVPMFLTNADVLDSRKWDLATQQILPHIDGINHVKTITAKAGIELSVSKICLQNLIAYGVIKIIPVFQYTNVYLLQPDINKVVEDNQLLEDCIKYVTLEDHDPPSARSILQLYCALGPGTTVRDLCLRHDPKSLGVDE</sequence>
<dbReference type="GO" id="GO:0005774">
    <property type="term" value="C:vacuolar membrane"/>
    <property type="evidence" value="ECO:0007669"/>
    <property type="project" value="TreeGrafter"/>
</dbReference>
<dbReference type="OrthoDB" id="338854at2759"/>
<dbReference type="GO" id="GO:0005096">
    <property type="term" value="F:GTPase activator activity"/>
    <property type="evidence" value="ECO:0007669"/>
    <property type="project" value="TreeGrafter"/>
</dbReference>
<dbReference type="PANTHER" id="PTHR12991:SF10">
    <property type="entry name" value="GATOR COMPLEX PROTEIN NPRL2"/>
    <property type="match status" value="1"/>
</dbReference>
<dbReference type="GO" id="GO:0034198">
    <property type="term" value="P:cellular response to amino acid starvation"/>
    <property type="evidence" value="ECO:0007669"/>
    <property type="project" value="TreeGrafter"/>
</dbReference>
<evidence type="ECO:0000313" key="3">
    <source>
        <dbReference type="Proteomes" id="UP000230750"/>
    </source>
</evidence>
<dbReference type="Pfam" id="PF06218">
    <property type="entry name" value="NPR2"/>
    <property type="match status" value="1"/>
</dbReference>
<feature type="non-terminal residue" evidence="2">
    <location>
        <position position="312"/>
    </location>
</feature>
<dbReference type="GO" id="GO:0010508">
    <property type="term" value="P:positive regulation of autophagy"/>
    <property type="evidence" value="ECO:0007669"/>
    <property type="project" value="TreeGrafter"/>
</dbReference>
<dbReference type="EMBL" id="MRZV01000572">
    <property type="protein sequence ID" value="PIK47600.1"/>
    <property type="molecule type" value="Genomic_DNA"/>
</dbReference>
<protein>
    <submittedName>
        <fullName evidence="2">Putative nitrogen permease regulator 2-like protein</fullName>
    </submittedName>
</protein>
<dbReference type="PANTHER" id="PTHR12991">
    <property type="entry name" value="NITROGEN PERMEASE REGULATOR 2/TUMOR SUPPRESSOR CANDIDATE 4"/>
    <property type="match status" value="1"/>
</dbReference>
<accession>A0A2G8KI04</accession>
<dbReference type="GO" id="GO:1990130">
    <property type="term" value="C:GATOR1 complex"/>
    <property type="evidence" value="ECO:0007669"/>
    <property type="project" value="TreeGrafter"/>
</dbReference>
<comment type="caution">
    <text evidence="2">The sequence shown here is derived from an EMBL/GenBank/DDBJ whole genome shotgun (WGS) entry which is preliminary data.</text>
</comment>
<dbReference type="GO" id="GO:1904262">
    <property type="term" value="P:negative regulation of TORC1 signaling"/>
    <property type="evidence" value="ECO:0007669"/>
    <property type="project" value="TreeGrafter"/>
</dbReference>
<keyword evidence="3" id="KW-1185">Reference proteome</keyword>
<organism evidence="2 3">
    <name type="scientific">Stichopus japonicus</name>
    <name type="common">Sea cucumber</name>
    <dbReference type="NCBI Taxonomy" id="307972"/>
    <lineage>
        <taxon>Eukaryota</taxon>
        <taxon>Metazoa</taxon>
        <taxon>Echinodermata</taxon>
        <taxon>Eleutherozoa</taxon>
        <taxon>Echinozoa</taxon>
        <taxon>Holothuroidea</taxon>
        <taxon>Aspidochirotacea</taxon>
        <taxon>Aspidochirotida</taxon>
        <taxon>Stichopodidae</taxon>
        <taxon>Apostichopus</taxon>
    </lineage>
</organism>
<gene>
    <name evidence="2" type="ORF">BSL78_15554</name>
</gene>
<dbReference type="InterPro" id="IPR009348">
    <property type="entry name" value="NPR2-like"/>
</dbReference>
<dbReference type="Proteomes" id="UP000230750">
    <property type="component" value="Unassembled WGS sequence"/>
</dbReference>
<dbReference type="STRING" id="307972.A0A2G8KI04"/>
<comment type="similarity">
    <text evidence="1">Belongs to the NPR2 family.</text>
</comment>
<dbReference type="AlphaFoldDB" id="A0A2G8KI04"/>
<evidence type="ECO:0000313" key="2">
    <source>
        <dbReference type="EMBL" id="PIK47600.1"/>
    </source>
</evidence>
<name>A0A2G8KI04_STIJA</name>
<evidence type="ECO:0000256" key="1">
    <source>
        <dbReference type="ARBA" id="ARBA00008433"/>
    </source>
</evidence>
<proteinExistence type="inferred from homology"/>
<reference evidence="2 3" key="1">
    <citation type="journal article" date="2017" name="PLoS Biol.">
        <title>The sea cucumber genome provides insights into morphological evolution and visceral regeneration.</title>
        <authorList>
            <person name="Zhang X."/>
            <person name="Sun L."/>
            <person name="Yuan J."/>
            <person name="Sun Y."/>
            <person name="Gao Y."/>
            <person name="Zhang L."/>
            <person name="Li S."/>
            <person name="Dai H."/>
            <person name="Hamel J.F."/>
            <person name="Liu C."/>
            <person name="Yu Y."/>
            <person name="Liu S."/>
            <person name="Lin W."/>
            <person name="Guo K."/>
            <person name="Jin S."/>
            <person name="Xu P."/>
            <person name="Storey K.B."/>
            <person name="Huan P."/>
            <person name="Zhang T."/>
            <person name="Zhou Y."/>
            <person name="Zhang J."/>
            <person name="Lin C."/>
            <person name="Li X."/>
            <person name="Xing L."/>
            <person name="Huo D."/>
            <person name="Sun M."/>
            <person name="Wang L."/>
            <person name="Mercier A."/>
            <person name="Li F."/>
            <person name="Yang H."/>
            <person name="Xiang J."/>
        </authorList>
    </citation>
    <scope>NUCLEOTIDE SEQUENCE [LARGE SCALE GENOMIC DNA]</scope>
    <source>
        <strain evidence="2">Shaxun</strain>
        <tissue evidence="2">Muscle</tissue>
    </source>
</reference>